<dbReference type="EC" id="4.2.3.4" evidence="11"/>
<keyword evidence="15" id="KW-1185">Reference proteome</keyword>
<comment type="cofactor">
    <cofactor evidence="1">
        <name>NAD(+)</name>
        <dbReference type="ChEBI" id="CHEBI:57540"/>
    </cofactor>
</comment>
<feature type="domain" description="3-dehydroquinate synthase N-terminal" evidence="12">
    <location>
        <begin position="62"/>
        <end position="174"/>
    </location>
</feature>
<dbReference type="InterPro" id="IPR030960">
    <property type="entry name" value="DHQS/DOIS_N"/>
</dbReference>
<dbReference type="AlphaFoldDB" id="A0A255Z7A5"/>
<dbReference type="GO" id="GO:0046872">
    <property type="term" value="F:metal ion binding"/>
    <property type="evidence" value="ECO:0007669"/>
    <property type="project" value="UniProtKB-KW"/>
</dbReference>
<comment type="cofactor">
    <cofactor evidence="3">
        <name>Zn(2+)</name>
        <dbReference type="ChEBI" id="CHEBI:29105"/>
    </cofactor>
</comment>
<dbReference type="SUPFAM" id="SSF56796">
    <property type="entry name" value="Dehydroquinate synthase-like"/>
    <property type="match status" value="1"/>
</dbReference>
<keyword evidence="9" id="KW-0456">Lyase</keyword>
<evidence type="ECO:0000313" key="14">
    <source>
        <dbReference type="EMBL" id="OYQ36775.1"/>
    </source>
</evidence>
<evidence type="ECO:0000259" key="12">
    <source>
        <dbReference type="Pfam" id="PF01761"/>
    </source>
</evidence>
<dbReference type="Pfam" id="PF24621">
    <property type="entry name" value="DHQS_C"/>
    <property type="match status" value="1"/>
</dbReference>
<keyword evidence="10" id="KW-0170">Cobalt</keyword>
<evidence type="ECO:0000256" key="10">
    <source>
        <dbReference type="ARBA" id="ARBA00023285"/>
    </source>
</evidence>
<dbReference type="Gene3D" id="1.20.1090.10">
    <property type="entry name" value="Dehydroquinate synthase-like - alpha domain"/>
    <property type="match status" value="1"/>
</dbReference>
<dbReference type="PIRSF" id="PIRSF001455">
    <property type="entry name" value="DHQ_synth"/>
    <property type="match status" value="1"/>
</dbReference>
<comment type="cofactor">
    <cofactor evidence="2">
        <name>Co(2+)</name>
        <dbReference type="ChEBI" id="CHEBI:48828"/>
    </cofactor>
</comment>
<dbReference type="InterPro" id="IPR030963">
    <property type="entry name" value="DHQ_synth_fam"/>
</dbReference>
<evidence type="ECO:0000259" key="13">
    <source>
        <dbReference type="Pfam" id="PF24621"/>
    </source>
</evidence>
<evidence type="ECO:0000256" key="8">
    <source>
        <dbReference type="ARBA" id="ARBA00023027"/>
    </source>
</evidence>
<evidence type="ECO:0000256" key="1">
    <source>
        <dbReference type="ARBA" id="ARBA00001911"/>
    </source>
</evidence>
<evidence type="ECO:0000256" key="4">
    <source>
        <dbReference type="ARBA" id="ARBA00003485"/>
    </source>
</evidence>
<dbReference type="InterPro" id="IPR050071">
    <property type="entry name" value="Dehydroquinate_synthase"/>
</dbReference>
<dbReference type="GO" id="GO:0003856">
    <property type="term" value="F:3-dehydroquinate synthase activity"/>
    <property type="evidence" value="ECO:0007669"/>
    <property type="project" value="UniProtKB-UniRule"/>
</dbReference>
<dbReference type="CDD" id="cd08195">
    <property type="entry name" value="DHQS"/>
    <property type="match status" value="1"/>
</dbReference>
<evidence type="ECO:0000256" key="6">
    <source>
        <dbReference type="ARBA" id="ARBA00022741"/>
    </source>
</evidence>
<comment type="function">
    <text evidence="4">Catalyzes the conversion of 3-deoxy-D-arabino-heptulosonate 7-phosphate (DAHP) to dehydroquinate (DHQ).</text>
</comment>
<protein>
    <recommendedName>
        <fullName evidence="11">3-dehydroquinate synthase</fullName>
        <ecNumber evidence="11">4.2.3.4</ecNumber>
    </recommendedName>
</protein>
<proteinExistence type="predicted"/>
<dbReference type="GO" id="GO:0009073">
    <property type="term" value="P:aromatic amino acid family biosynthetic process"/>
    <property type="evidence" value="ECO:0007669"/>
    <property type="project" value="InterPro"/>
</dbReference>
<dbReference type="GO" id="GO:0009423">
    <property type="term" value="P:chorismate biosynthetic process"/>
    <property type="evidence" value="ECO:0007669"/>
    <property type="project" value="UniProtKB-UniRule"/>
</dbReference>
<keyword evidence="6" id="KW-0547">Nucleotide-binding</keyword>
<keyword evidence="7" id="KW-0862">Zinc</keyword>
<dbReference type="Pfam" id="PF01761">
    <property type="entry name" value="DHQ_synthase"/>
    <property type="match status" value="1"/>
</dbReference>
<keyword evidence="5" id="KW-0479">Metal-binding</keyword>
<dbReference type="InterPro" id="IPR016037">
    <property type="entry name" value="DHQ_synth_AroB"/>
</dbReference>
<dbReference type="InterPro" id="IPR056179">
    <property type="entry name" value="DHQS_C"/>
</dbReference>
<dbReference type="GO" id="GO:0000166">
    <property type="term" value="F:nucleotide binding"/>
    <property type="evidence" value="ECO:0007669"/>
    <property type="project" value="UniProtKB-KW"/>
</dbReference>
<reference evidence="14 15" key="1">
    <citation type="submission" date="2017-07" db="EMBL/GenBank/DDBJ databases">
        <title>Flavobacterium cyanobacteriorum sp. nov., isolated from cyanobacterial aggregates in a eutrophic lake.</title>
        <authorList>
            <person name="Cai H."/>
        </authorList>
    </citation>
    <scope>NUCLEOTIDE SEQUENCE [LARGE SCALE GENOMIC DNA]</scope>
    <source>
        <strain evidence="14 15">TH021</strain>
    </source>
</reference>
<dbReference type="Gene3D" id="3.40.50.1970">
    <property type="match status" value="1"/>
</dbReference>
<dbReference type="PANTHER" id="PTHR43622">
    <property type="entry name" value="3-DEHYDROQUINATE SYNTHASE"/>
    <property type="match status" value="1"/>
</dbReference>
<keyword evidence="8" id="KW-0520">NAD</keyword>
<evidence type="ECO:0000256" key="11">
    <source>
        <dbReference type="NCBIfam" id="TIGR01357"/>
    </source>
</evidence>
<dbReference type="Proteomes" id="UP000216605">
    <property type="component" value="Unassembled WGS sequence"/>
</dbReference>
<dbReference type="PANTHER" id="PTHR43622:SF1">
    <property type="entry name" value="3-DEHYDROQUINATE SYNTHASE"/>
    <property type="match status" value="1"/>
</dbReference>
<evidence type="ECO:0000256" key="5">
    <source>
        <dbReference type="ARBA" id="ARBA00022723"/>
    </source>
</evidence>
<dbReference type="FunFam" id="3.40.50.1970:FF:000007">
    <property type="entry name" value="Pentafunctional AROM polypeptide"/>
    <property type="match status" value="1"/>
</dbReference>
<feature type="domain" description="3-dehydroquinate synthase C-terminal" evidence="13">
    <location>
        <begin position="176"/>
        <end position="317"/>
    </location>
</feature>
<dbReference type="RefSeq" id="WP_094414868.1">
    <property type="nucleotide sequence ID" value="NZ_NOXV01000266.1"/>
</dbReference>
<dbReference type="OrthoDB" id="9806583at2"/>
<gene>
    <name evidence="14" type="primary">aroB</name>
    <name evidence="14" type="ORF">CHU92_09270</name>
</gene>
<evidence type="ECO:0000256" key="2">
    <source>
        <dbReference type="ARBA" id="ARBA00001941"/>
    </source>
</evidence>
<evidence type="ECO:0000313" key="15">
    <source>
        <dbReference type="Proteomes" id="UP000216605"/>
    </source>
</evidence>
<organism evidence="14 15">
    <name type="scientific">Flavobacterium cyanobacteriorum</name>
    <dbReference type="NCBI Taxonomy" id="2022802"/>
    <lineage>
        <taxon>Bacteria</taxon>
        <taxon>Pseudomonadati</taxon>
        <taxon>Bacteroidota</taxon>
        <taxon>Flavobacteriia</taxon>
        <taxon>Flavobacteriales</taxon>
        <taxon>Flavobacteriaceae</taxon>
        <taxon>Flavobacterium</taxon>
    </lineage>
</organism>
<sequence length="353" mass="39099">MDAIKSAGYNIYFNDNCYSYLAENIQQGDYSKIFILADTNTSRLCLPLFLPSLVAGVPVEIIEIDAGEEYKTLETCTRVWEALTELGADRRSLLINLGGGVVTDLGGFVAAAFKRGMDFINVPTTLLAMVDASVGGKTGVDLGNIKNQVGVIKNPVAVLIDTAYLDTLPQQELRSGLAEMLKHGLIADKNYWNNFTSLSGLTTDDFLPLIHRSVTLKNEIVQQDPYEKNVRRLLNFGHTSGHAIETYFLNIKKPLLHGEAVAIGMVLEACLSFEKKLLPAEEYIEIRTVITSIFDTITFSAADIEEIIALMVHDKKNEFGKVNFVLLEKIGKGVINQPVEKELIIRAFDDYSR</sequence>
<evidence type="ECO:0000256" key="7">
    <source>
        <dbReference type="ARBA" id="ARBA00022833"/>
    </source>
</evidence>
<dbReference type="NCBIfam" id="TIGR01357">
    <property type="entry name" value="aroB"/>
    <property type="match status" value="1"/>
</dbReference>
<evidence type="ECO:0000256" key="9">
    <source>
        <dbReference type="ARBA" id="ARBA00023239"/>
    </source>
</evidence>
<comment type="caution">
    <text evidence="14">The sequence shown here is derived from an EMBL/GenBank/DDBJ whole genome shotgun (WGS) entry which is preliminary data.</text>
</comment>
<accession>A0A255Z7A5</accession>
<name>A0A255Z7A5_9FLAO</name>
<evidence type="ECO:0000256" key="3">
    <source>
        <dbReference type="ARBA" id="ARBA00001947"/>
    </source>
</evidence>
<dbReference type="EMBL" id="NOXV01000266">
    <property type="protein sequence ID" value="OYQ36775.1"/>
    <property type="molecule type" value="Genomic_DNA"/>
</dbReference>
<dbReference type="GO" id="GO:0005737">
    <property type="term" value="C:cytoplasm"/>
    <property type="evidence" value="ECO:0007669"/>
    <property type="project" value="InterPro"/>
</dbReference>